<dbReference type="GO" id="GO:0003985">
    <property type="term" value="F:acetyl-CoA C-acetyltransferase activity"/>
    <property type="evidence" value="ECO:0007669"/>
    <property type="project" value="UniProtKB-EC"/>
</dbReference>
<reference evidence="1 2" key="1">
    <citation type="journal article" date="2011" name="J. Bacteriol.">
        <title>Complete genome sequence of Burkholderia rhizoxinica, an endosymbiont of Rhizopus microsporus.</title>
        <authorList>
            <person name="Lackner G."/>
            <person name="Moebius N."/>
            <person name="Partida-Martinez L."/>
            <person name="Hertweck C."/>
        </authorList>
    </citation>
    <scope>NUCLEOTIDE SEQUENCE [LARGE SCALE GENOMIC DNA]</scope>
    <source>
        <strain evidence="2">DSM 19002 / CIP 109453 / HKI 454</strain>
    </source>
</reference>
<dbReference type="STRING" id="882378.RBRH_03105"/>
<dbReference type="HOGENOM" id="CLU_2970643_0_0_4"/>
<dbReference type="EC" id="2.3.1.9" evidence="1"/>
<dbReference type="Proteomes" id="UP000007437">
    <property type="component" value="Chromosome"/>
</dbReference>
<keyword evidence="1" id="KW-0808">Transferase</keyword>
<gene>
    <name evidence="1" type="ordered locus">RBRH_03105</name>
</gene>
<organism evidence="1 2">
    <name type="scientific">Mycetohabitans rhizoxinica (strain DSM 19002 / CIP 109453 / HKI 454)</name>
    <name type="common">Paraburkholderia rhizoxinica</name>
    <dbReference type="NCBI Taxonomy" id="882378"/>
    <lineage>
        <taxon>Bacteria</taxon>
        <taxon>Pseudomonadati</taxon>
        <taxon>Pseudomonadota</taxon>
        <taxon>Betaproteobacteria</taxon>
        <taxon>Burkholderiales</taxon>
        <taxon>Burkholderiaceae</taxon>
        <taxon>Mycetohabitans</taxon>
    </lineage>
</organism>
<dbReference type="EMBL" id="FR687359">
    <property type="protein sequence ID" value="CBW76238.1"/>
    <property type="molecule type" value="Genomic_DNA"/>
</dbReference>
<proteinExistence type="predicted"/>
<sequence length="58" mass="6475">MTDFIERDPIVIACVARTPMAGFQGDVVSLTCPQFGAAAINAVLQRGRTWSPHKWTRW</sequence>
<dbReference type="AlphaFoldDB" id="E5AMK6"/>
<protein>
    <submittedName>
        <fullName evidence="1">Acetyl-CoA acetyltransferase</fullName>
        <ecNumber evidence="1">2.3.1.9</ecNumber>
    </submittedName>
</protein>
<evidence type="ECO:0000313" key="1">
    <source>
        <dbReference type="EMBL" id="CBW76238.1"/>
    </source>
</evidence>
<dbReference type="KEGG" id="brh:RBRH_03105"/>
<keyword evidence="1" id="KW-0012">Acyltransferase</keyword>
<accession>E5AMK6</accession>
<evidence type="ECO:0000313" key="2">
    <source>
        <dbReference type="Proteomes" id="UP000007437"/>
    </source>
</evidence>
<name>E5AMK6_MYCRK</name>